<evidence type="ECO:0008006" key="4">
    <source>
        <dbReference type="Google" id="ProtNLM"/>
    </source>
</evidence>
<dbReference type="PANTHER" id="PTHR33219">
    <property type="entry name" value="YLMG HOMOLOG PROTEIN 2, CHLOROPLASTIC"/>
    <property type="match status" value="1"/>
</dbReference>
<evidence type="ECO:0000256" key="1">
    <source>
        <dbReference type="SAM" id="Phobius"/>
    </source>
</evidence>
<keyword evidence="3" id="KW-1185">Reference proteome</keyword>
<dbReference type="AlphaFoldDB" id="A0A250XAT6"/>
<organism evidence="2 3">
    <name type="scientific">Chlamydomonas eustigma</name>
    <dbReference type="NCBI Taxonomy" id="1157962"/>
    <lineage>
        <taxon>Eukaryota</taxon>
        <taxon>Viridiplantae</taxon>
        <taxon>Chlorophyta</taxon>
        <taxon>core chlorophytes</taxon>
        <taxon>Chlorophyceae</taxon>
        <taxon>CS clade</taxon>
        <taxon>Chlamydomonadales</taxon>
        <taxon>Chlamydomonadaceae</taxon>
        <taxon>Chlamydomonas</taxon>
    </lineage>
</organism>
<name>A0A250XAT6_9CHLO</name>
<dbReference type="STRING" id="1157962.A0A250XAT6"/>
<accession>A0A250XAT6</accession>
<keyword evidence="1" id="KW-0472">Membrane</keyword>
<reference evidence="2 3" key="1">
    <citation type="submission" date="2017-08" db="EMBL/GenBank/DDBJ databases">
        <title>Acidophilic green algal genome provides insights into adaptation to an acidic environment.</title>
        <authorList>
            <person name="Hirooka S."/>
            <person name="Hirose Y."/>
            <person name="Kanesaki Y."/>
            <person name="Higuchi S."/>
            <person name="Fujiwara T."/>
            <person name="Onuma R."/>
            <person name="Era A."/>
            <person name="Ohbayashi R."/>
            <person name="Uzuka A."/>
            <person name="Nozaki H."/>
            <person name="Yoshikawa H."/>
            <person name="Miyagishima S.Y."/>
        </authorList>
    </citation>
    <scope>NUCLEOTIDE SEQUENCE [LARGE SCALE GENOMIC DNA]</scope>
    <source>
        <strain evidence="2 3">NIES-2499</strain>
    </source>
</reference>
<evidence type="ECO:0000313" key="2">
    <source>
        <dbReference type="EMBL" id="GAX79982.1"/>
    </source>
</evidence>
<protein>
    <recommendedName>
        <fullName evidence="4">YggT family protein</fullName>
    </recommendedName>
</protein>
<dbReference type="EMBL" id="BEGY01000047">
    <property type="protein sequence ID" value="GAX79982.1"/>
    <property type="molecule type" value="Genomic_DNA"/>
</dbReference>
<feature type="transmembrane region" description="Helical" evidence="1">
    <location>
        <begin position="134"/>
        <end position="160"/>
    </location>
</feature>
<dbReference type="InterPro" id="IPR003425">
    <property type="entry name" value="CCB3/YggT"/>
</dbReference>
<keyword evidence="1" id="KW-0812">Transmembrane</keyword>
<proteinExistence type="predicted"/>
<dbReference type="PANTHER" id="PTHR33219:SF14">
    <property type="entry name" value="PROTEIN COFACTOR ASSEMBLY OF COMPLEX C SUBUNIT B CCB3, CHLOROPLASTIC-RELATED"/>
    <property type="match status" value="1"/>
</dbReference>
<dbReference type="GO" id="GO:0016020">
    <property type="term" value="C:membrane"/>
    <property type="evidence" value="ECO:0007669"/>
    <property type="project" value="InterPro"/>
</dbReference>
<comment type="caution">
    <text evidence="2">The sequence shown here is derived from an EMBL/GenBank/DDBJ whole genome shotgun (WGS) entry which is preliminary data.</text>
</comment>
<dbReference type="Proteomes" id="UP000232323">
    <property type="component" value="Unassembled WGS sequence"/>
</dbReference>
<dbReference type="Pfam" id="PF02325">
    <property type="entry name" value="CCB3_YggT"/>
    <property type="match status" value="1"/>
</dbReference>
<sequence>MLVTKLSAVQPRQCPALRCCGGGSLLGFATSPRSSVLVASTSLETPSSIQQPEPFQALKQQISKNMSMASVLPFASTGLADGSMTEVYGALSKALDIYLVLLSVRVLLTWFRNINWGSEPFNTIRQFTDPYLNVFRGIIPAIGGIDLSPMLGFFILSFAAKQLKRMSYGF</sequence>
<keyword evidence="1" id="KW-1133">Transmembrane helix</keyword>
<dbReference type="OrthoDB" id="2066at2759"/>
<gene>
    <name evidence="2" type="ORF">CEUSTIGMA_g7421.t1</name>
</gene>
<dbReference type="GO" id="GO:0010020">
    <property type="term" value="P:chloroplast fission"/>
    <property type="evidence" value="ECO:0007669"/>
    <property type="project" value="TreeGrafter"/>
</dbReference>
<evidence type="ECO:0000313" key="3">
    <source>
        <dbReference type="Proteomes" id="UP000232323"/>
    </source>
</evidence>